<protein>
    <submittedName>
        <fullName evidence="1">Uncharacterized protein</fullName>
    </submittedName>
</protein>
<reference evidence="1" key="2">
    <citation type="submission" date="2013-10" db="EMBL/GenBank/DDBJ databases">
        <authorList>
            <person name="Aslett M."/>
        </authorList>
    </citation>
    <scope>NUCLEOTIDE SEQUENCE</scope>
    <source>
        <strain evidence="1">Houghton</strain>
    </source>
</reference>
<sequence>MSSSADDEVEEALKGLKGVGAELQTLLHSICRKATAIASTSGFDSFTSEAPSQVSADDASAAAAAAAGAAAAAEAAAAEAEILEYIIFGLSACL</sequence>
<reference evidence="1" key="1">
    <citation type="submission" date="2013-10" db="EMBL/GenBank/DDBJ databases">
        <title>Genomic analysis of the causative agents of coccidiosis in chickens.</title>
        <authorList>
            <person name="Reid A.J."/>
            <person name="Blake D."/>
            <person name="Billington K."/>
            <person name="Browne H."/>
            <person name="Dunn M."/>
            <person name="Hung S."/>
            <person name="Kawahara F."/>
            <person name="Miranda-Saavedra D."/>
            <person name="Mourier T."/>
            <person name="Nagra H."/>
            <person name="Otto T.D."/>
            <person name="Rawlings N."/>
            <person name="Sanchez A."/>
            <person name="Sanders M."/>
            <person name="Subramaniam C."/>
            <person name="Tay Y."/>
            <person name="Dear P."/>
            <person name="Doerig C."/>
            <person name="Gruber A."/>
            <person name="Parkinson J."/>
            <person name="Shirley M."/>
            <person name="Wan K.L."/>
            <person name="Berriman M."/>
            <person name="Tomley F."/>
            <person name="Pain A."/>
        </authorList>
    </citation>
    <scope>NUCLEOTIDE SEQUENCE</scope>
    <source>
        <strain evidence="1">Houghton</strain>
    </source>
</reference>
<proteinExistence type="predicted"/>
<dbReference type="RefSeq" id="XP_013252596.1">
    <property type="nucleotide sequence ID" value="XM_013397142.1"/>
</dbReference>
<organism evidence="1 2">
    <name type="scientific">Eimeria acervulina</name>
    <name type="common">Coccidian parasite</name>
    <dbReference type="NCBI Taxonomy" id="5801"/>
    <lineage>
        <taxon>Eukaryota</taxon>
        <taxon>Sar</taxon>
        <taxon>Alveolata</taxon>
        <taxon>Apicomplexa</taxon>
        <taxon>Conoidasida</taxon>
        <taxon>Coccidia</taxon>
        <taxon>Eucoccidiorida</taxon>
        <taxon>Eimeriorina</taxon>
        <taxon>Eimeriidae</taxon>
        <taxon>Eimeria</taxon>
    </lineage>
</organism>
<gene>
    <name evidence="1" type="ORF">EAH_00059690</name>
</gene>
<name>U6G9M0_EIMAC</name>
<dbReference type="GeneID" id="25274039"/>
<dbReference type="OrthoDB" id="347994at2759"/>
<dbReference type="OMA" id="QRVLANK"/>
<evidence type="ECO:0000313" key="2">
    <source>
        <dbReference type="Proteomes" id="UP000018050"/>
    </source>
</evidence>
<accession>U6G9M0</accession>
<dbReference type="VEuPathDB" id="ToxoDB:EAH_00059690"/>
<dbReference type="AlphaFoldDB" id="U6G9M0"/>
<keyword evidence="2" id="KW-1185">Reference proteome</keyword>
<dbReference type="Proteomes" id="UP000018050">
    <property type="component" value="Unassembled WGS sequence"/>
</dbReference>
<dbReference type="EMBL" id="HG670501">
    <property type="protein sequence ID" value="CDI76966.1"/>
    <property type="molecule type" value="Genomic_DNA"/>
</dbReference>
<evidence type="ECO:0000313" key="1">
    <source>
        <dbReference type="EMBL" id="CDI76966.1"/>
    </source>
</evidence>